<dbReference type="Pfam" id="PF01432">
    <property type="entry name" value="Peptidase_M3"/>
    <property type="match status" value="1"/>
</dbReference>
<evidence type="ECO:0000256" key="1">
    <source>
        <dbReference type="ARBA" id="ARBA00022670"/>
    </source>
</evidence>
<comment type="cofactor">
    <cofactor evidence="6">
        <name>Zn(2+)</name>
        <dbReference type="ChEBI" id="CHEBI:29105"/>
    </cofactor>
    <text evidence="6">Binds 1 zinc ion.</text>
</comment>
<evidence type="ECO:0000256" key="4">
    <source>
        <dbReference type="ARBA" id="ARBA00022833"/>
    </source>
</evidence>
<keyword evidence="1 6" id="KW-0645">Protease</keyword>
<dbReference type="InterPro" id="IPR013647">
    <property type="entry name" value="OligopepF_N_dom"/>
</dbReference>
<proteinExistence type="inferred from homology"/>
<keyword evidence="5 6" id="KW-0482">Metalloprotease</keyword>
<feature type="domain" description="Peptidase M3A/M3B catalytic" evidence="8">
    <location>
        <begin position="332"/>
        <end position="573"/>
    </location>
</feature>
<dbReference type="GO" id="GO:0006518">
    <property type="term" value="P:peptide metabolic process"/>
    <property type="evidence" value="ECO:0007669"/>
    <property type="project" value="TreeGrafter"/>
</dbReference>
<protein>
    <submittedName>
        <fullName evidence="10">Oligoendopeptidase F</fullName>
    </submittedName>
</protein>
<organism evidence="10 11">
    <name type="scientific">candidate division WS6 bacterium 34_10</name>
    <dbReference type="NCBI Taxonomy" id="1641389"/>
    <lineage>
        <taxon>Bacteria</taxon>
        <taxon>Candidatus Dojkabacteria</taxon>
    </lineage>
</organism>
<evidence type="ECO:0000256" key="6">
    <source>
        <dbReference type="RuleBase" id="RU003435"/>
    </source>
</evidence>
<evidence type="ECO:0000256" key="2">
    <source>
        <dbReference type="ARBA" id="ARBA00022723"/>
    </source>
</evidence>
<dbReference type="Gene3D" id="1.20.140.70">
    <property type="entry name" value="Oligopeptidase f, N-terminal domain"/>
    <property type="match status" value="1"/>
</dbReference>
<evidence type="ECO:0000256" key="3">
    <source>
        <dbReference type="ARBA" id="ARBA00022801"/>
    </source>
</evidence>
<dbReference type="PANTHER" id="PTHR11804:SF84">
    <property type="entry name" value="SACCHAROLYSIN"/>
    <property type="match status" value="1"/>
</dbReference>
<keyword evidence="3 6" id="KW-0378">Hydrolase</keyword>
<feature type="domain" description="Oligopeptidase F N-terminal" evidence="9">
    <location>
        <begin position="110"/>
        <end position="166"/>
    </location>
</feature>
<accession>A0A101HI86</accession>
<keyword evidence="7" id="KW-0175">Coiled coil</keyword>
<dbReference type="GO" id="GO:0046872">
    <property type="term" value="F:metal ion binding"/>
    <property type="evidence" value="ECO:0007669"/>
    <property type="project" value="UniProtKB-UniRule"/>
</dbReference>
<dbReference type="PANTHER" id="PTHR11804">
    <property type="entry name" value="PROTEASE M3 THIMET OLIGOPEPTIDASE-RELATED"/>
    <property type="match status" value="1"/>
</dbReference>
<dbReference type="CDD" id="cd09610">
    <property type="entry name" value="M3B_PepF"/>
    <property type="match status" value="1"/>
</dbReference>
<gene>
    <name evidence="10" type="ORF">XD93_0496</name>
</gene>
<dbReference type="EMBL" id="LGGO01000059">
    <property type="protein sequence ID" value="KUK77174.1"/>
    <property type="molecule type" value="Genomic_DNA"/>
</dbReference>
<feature type="coiled-coil region" evidence="7">
    <location>
        <begin position="75"/>
        <end position="102"/>
    </location>
</feature>
<dbReference type="Proteomes" id="UP000053904">
    <property type="component" value="Unassembled WGS sequence"/>
</dbReference>
<keyword evidence="2 6" id="KW-0479">Metal-binding</keyword>
<name>A0A101HI86_9BACT</name>
<dbReference type="AlphaFoldDB" id="A0A101HI86"/>
<dbReference type="InterPro" id="IPR045090">
    <property type="entry name" value="Pept_M3A_M3B"/>
</dbReference>
<comment type="similarity">
    <text evidence="6">Belongs to the peptidase M3 family.</text>
</comment>
<dbReference type="InterPro" id="IPR001567">
    <property type="entry name" value="Pept_M3A_M3B_dom"/>
</dbReference>
<comment type="caution">
    <text evidence="10">The sequence shown here is derived from an EMBL/GenBank/DDBJ whole genome shotgun (WGS) entry which is preliminary data.</text>
</comment>
<evidence type="ECO:0000313" key="11">
    <source>
        <dbReference type="Proteomes" id="UP000053904"/>
    </source>
</evidence>
<sequence length="577" mass="67523">MKWNLKLLYKDIDDPQIKKDIQASEEAINKFVHRWKKNEKYLVDSKVLREALDEYEYLNSEHGILTKPYYFTLLSKELDLNNKELKARLNKLSNKATKLGNELQFFGIKLSKISKKKQDEFVNSKELKEYKHYLEMLFANAKYILSDNEEKVFSLTAKPSFSNWVNMIEELLSKQILNVLDEELNSKKISYNEASKYLTSVKKEVRNKAAEEFNRINKEYIEIAEYEMNSILESKQVSDEYRGMERADLGRHLSTDMDSEVVDSLVGVVTENFDISKEYYKKKAKLLEQETIGYHERNVPISKIDKEYEFEEGLDIVKDVFYSIDKEFGDILTSFIDNGQVDAFPKANKSGGAYCIHINRNLPTYILLNYNSKVNDVLTIAHESGHGIHSELVSKQNALNDDYSLALAEVASTFFEDFTLEEIIKRTDDKELIESLRFESMNDSVNTIFRQVAFYNFEKELHSKFREKGYLSHEEISDIFVKHMTAYLGDAVDVDDGMRYGWIYVSHFRRFFYVYTYASGLLISKYLQSEVRENREFVEKFKDFLKAGSSKSPKDIFMDMGVDITDREFWEKGVKSI</sequence>
<reference evidence="11" key="1">
    <citation type="journal article" date="2015" name="MBio">
        <title>Genome-Resolved Metagenomic Analysis Reveals Roles for Candidate Phyla and Other Microbial Community Members in Biogeochemical Transformations in Oil Reservoirs.</title>
        <authorList>
            <person name="Hu P."/>
            <person name="Tom L."/>
            <person name="Singh A."/>
            <person name="Thomas B.C."/>
            <person name="Baker B.J."/>
            <person name="Piceno Y.M."/>
            <person name="Andersen G.L."/>
            <person name="Banfield J.F."/>
        </authorList>
    </citation>
    <scope>NUCLEOTIDE SEQUENCE [LARGE SCALE GENOMIC DNA]</scope>
</reference>
<dbReference type="SUPFAM" id="SSF55486">
    <property type="entry name" value="Metalloproteases ('zincins'), catalytic domain"/>
    <property type="match status" value="1"/>
</dbReference>
<dbReference type="Pfam" id="PF08439">
    <property type="entry name" value="Peptidase_M3_N"/>
    <property type="match status" value="1"/>
</dbReference>
<evidence type="ECO:0000259" key="9">
    <source>
        <dbReference type="Pfam" id="PF08439"/>
    </source>
</evidence>
<evidence type="ECO:0000313" key="10">
    <source>
        <dbReference type="EMBL" id="KUK77174.1"/>
    </source>
</evidence>
<evidence type="ECO:0000256" key="7">
    <source>
        <dbReference type="SAM" id="Coils"/>
    </source>
</evidence>
<dbReference type="GO" id="GO:0004222">
    <property type="term" value="F:metalloendopeptidase activity"/>
    <property type="evidence" value="ECO:0007669"/>
    <property type="project" value="InterPro"/>
</dbReference>
<dbReference type="GO" id="GO:0006508">
    <property type="term" value="P:proteolysis"/>
    <property type="evidence" value="ECO:0007669"/>
    <property type="project" value="UniProtKB-KW"/>
</dbReference>
<dbReference type="InterPro" id="IPR042088">
    <property type="entry name" value="OligoPept_F_C"/>
</dbReference>
<dbReference type="Gene3D" id="1.10.1370.20">
    <property type="entry name" value="Oligoendopeptidase f, C-terminal domain"/>
    <property type="match status" value="1"/>
</dbReference>
<evidence type="ECO:0000259" key="8">
    <source>
        <dbReference type="Pfam" id="PF01432"/>
    </source>
</evidence>
<evidence type="ECO:0000256" key="5">
    <source>
        <dbReference type="ARBA" id="ARBA00023049"/>
    </source>
</evidence>
<keyword evidence="4 6" id="KW-0862">Zinc</keyword>